<dbReference type="AlphaFoldDB" id="A0A0C5VGQ5"/>
<name>A0A0C5VGQ5_9GAMM</name>
<protein>
    <submittedName>
        <fullName evidence="1">Uncharacterized protein</fullName>
    </submittedName>
</protein>
<reference evidence="1 2" key="1">
    <citation type="submission" date="2014-01" db="EMBL/GenBank/DDBJ databases">
        <title>Full genme sequencing of cellulolytic bacterium Gynuella sunshinyii YC6258T gen. nov., sp. nov.</title>
        <authorList>
            <person name="Khan H."/>
            <person name="Chung E.J."/>
            <person name="Chung Y.R."/>
        </authorList>
    </citation>
    <scope>NUCLEOTIDE SEQUENCE [LARGE SCALE GENOMIC DNA]</scope>
    <source>
        <strain evidence="1 2">YC6258</strain>
    </source>
</reference>
<dbReference type="Proteomes" id="UP000032266">
    <property type="component" value="Chromosome"/>
</dbReference>
<accession>A0A0C5VGQ5</accession>
<proteinExistence type="predicted"/>
<sequence length="39" mass="4536">MLNDFGKFVIFYFQPTYMTSLKTAQIIMIMSITERLSVG</sequence>
<keyword evidence="2" id="KW-1185">Reference proteome</keyword>
<dbReference type="STRING" id="1445510.YC6258_00518"/>
<dbReference type="KEGG" id="gsn:YC6258_00518"/>
<dbReference type="EMBL" id="CP007142">
    <property type="protein sequence ID" value="AJQ92568.1"/>
    <property type="molecule type" value="Genomic_DNA"/>
</dbReference>
<gene>
    <name evidence="1" type="ORF">YC6258_00518</name>
</gene>
<evidence type="ECO:0000313" key="1">
    <source>
        <dbReference type="EMBL" id="AJQ92568.1"/>
    </source>
</evidence>
<dbReference type="HOGENOM" id="CLU_3310506_0_0_6"/>
<organism evidence="1 2">
    <name type="scientific">Gynuella sunshinyii YC6258</name>
    <dbReference type="NCBI Taxonomy" id="1445510"/>
    <lineage>
        <taxon>Bacteria</taxon>
        <taxon>Pseudomonadati</taxon>
        <taxon>Pseudomonadota</taxon>
        <taxon>Gammaproteobacteria</taxon>
        <taxon>Oceanospirillales</taxon>
        <taxon>Saccharospirillaceae</taxon>
        <taxon>Gynuella</taxon>
    </lineage>
</organism>
<evidence type="ECO:0000313" key="2">
    <source>
        <dbReference type="Proteomes" id="UP000032266"/>
    </source>
</evidence>